<keyword evidence="4 9" id="KW-0378">Hydrolase</keyword>
<evidence type="ECO:0000256" key="7">
    <source>
        <dbReference type="ARBA" id="ARBA00023049"/>
    </source>
</evidence>
<evidence type="ECO:0000313" key="13">
    <source>
        <dbReference type="Proteomes" id="UP001317629"/>
    </source>
</evidence>
<comment type="catalytic activity">
    <reaction evidence="1 9 10">
        <text>D-alanyl-D-alanine + H2O = 2 D-alanine</text>
        <dbReference type="Rhea" id="RHEA:20661"/>
        <dbReference type="ChEBI" id="CHEBI:15377"/>
        <dbReference type="ChEBI" id="CHEBI:57416"/>
        <dbReference type="ChEBI" id="CHEBI:57822"/>
        <dbReference type="EC" id="3.4.13.22"/>
    </reaction>
</comment>
<keyword evidence="3 9" id="KW-0479">Metal-binding</keyword>
<evidence type="ECO:0000313" key="12">
    <source>
        <dbReference type="EMBL" id="BDV34389.1"/>
    </source>
</evidence>
<keyword evidence="11" id="KW-0732">Signal</keyword>
<dbReference type="SUPFAM" id="SSF55166">
    <property type="entry name" value="Hedgehog/DD-peptidase"/>
    <property type="match status" value="1"/>
</dbReference>
<comment type="function">
    <text evidence="9 10">Catalyzes hydrolysis of the D-alanyl-D-alanine dipeptide.</text>
</comment>
<organism evidence="12 13">
    <name type="scientific">Methylocystis iwaonis</name>
    <dbReference type="NCBI Taxonomy" id="2885079"/>
    <lineage>
        <taxon>Bacteria</taxon>
        <taxon>Pseudomonadati</taxon>
        <taxon>Pseudomonadota</taxon>
        <taxon>Alphaproteobacteria</taxon>
        <taxon>Hyphomicrobiales</taxon>
        <taxon>Methylocystaceae</taxon>
        <taxon>Methylocystis</taxon>
    </lineage>
</organism>
<evidence type="ECO:0000256" key="1">
    <source>
        <dbReference type="ARBA" id="ARBA00001362"/>
    </source>
</evidence>
<dbReference type="PIRSF" id="PIRSF026671">
    <property type="entry name" value="AA_dipeptidase"/>
    <property type="match status" value="1"/>
</dbReference>
<evidence type="ECO:0000256" key="6">
    <source>
        <dbReference type="ARBA" id="ARBA00022997"/>
    </source>
</evidence>
<evidence type="ECO:0000256" key="3">
    <source>
        <dbReference type="ARBA" id="ARBA00022723"/>
    </source>
</evidence>
<dbReference type="Pfam" id="PF01427">
    <property type="entry name" value="Peptidase_M15"/>
    <property type="match status" value="1"/>
</dbReference>
<feature type="signal peptide" evidence="11">
    <location>
        <begin position="1"/>
        <end position="20"/>
    </location>
</feature>
<accession>A0ABM8E8U1</accession>
<evidence type="ECO:0000256" key="10">
    <source>
        <dbReference type="PIRNR" id="PIRNR026671"/>
    </source>
</evidence>
<keyword evidence="5 9" id="KW-0862">Zinc</keyword>
<feature type="site" description="Transition state stabilizer" evidence="9">
    <location>
        <position position="92"/>
    </location>
</feature>
<evidence type="ECO:0000256" key="11">
    <source>
        <dbReference type="SAM" id="SignalP"/>
    </source>
</evidence>
<keyword evidence="8 10" id="KW-0961">Cell wall biogenesis/degradation</keyword>
<dbReference type="PANTHER" id="PTHR43126">
    <property type="entry name" value="D-ALANYL-D-ALANINE DIPEPTIDASE"/>
    <property type="match status" value="1"/>
</dbReference>
<dbReference type="EC" id="3.4.13.22" evidence="9 10"/>
<feature type="binding site" evidence="9">
    <location>
        <position position="136"/>
    </location>
    <ligand>
        <name>Zn(2+)</name>
        <dbReference type="ChEBI" id="CHEBI:29105"/>
        <note>catalytic</note>
    </ligand>
</feature>
<evidence type="ECO:0000256" key="9">
    <source>
        <dbReference type="HAMAP-Rule" id="MF_01924"/>
    </source>
</evidence>
<protein>
    <recommendedName>
        <fullName evidence="9 10">D-alanyl-D-alanine dipeptidase</fullName>
        <shortName evidence="9 10">D-Ala-D-Ala dipeptidase</shortName>
        <ecNumber evidence="9 10">3.4.13.22</ecNumber>
    </recommendedName>
</protein>
<dbReference type="CDD" id="cd14817">
    <property type="entry name" value="D-Ala-D-Ala_dipeptidase_VanX"/>
    <property type="match status" value="1"/>
</dbReference>
<dbReference type="EMBL" id="AP027142">
    <property type="protein sequence ID" value="BDV34389.1"/>
    <property type="molecule type" value="Genomic_DNA"/>
</dbReference>
<dbReference type="PANTHER" id="PTHR43126:SF1">
    <property type="entry name" value="D-ALANYL-D-ALANINE DIPEPTIDASE"/>
    <property type="match status" value="1"/>
</dbReference>
<feature type="chain" id="PRO_5045633827" description="D-alanyl-D-alanine dipeptidase" evidence="11">
    <location>
        <begin position="21"/>
        <end position="214"/>
    </location>
</feature>
<comment type="similarity">
    <text evidence="9 10">Belongs to the peptidase M15D family.</text>
</comment>
<keyword evidence="2 9" id="KW-0645">Protease</keyword>
<evidence type="ECO:0000256" key="8">
    <source>
        <dbReference type="ARBA" id="ARBA00023316"/>
    </source>
</evidence>
<dbReference type="Gene3D" id="3.30.1380.10">
    <property type="match status" value="1"/>
</dbReference>
<keyword evidence="6 9" id="KW-0224">Dipeptidase</keyword>
<dbReference type="Proteomes" id="UP001317629">
    <property type="component" value="Chromosome"/>
</dbReference>
<proteinExistence type="inferred from homology"/>
<keyword evidence="7 9" id="KW-0482">Metalloprotease</keyword>
<gene>
    <name evidence="9 12" type="primary">ddpX</name>
    <name evidence="12" type="ORF">SS37A_19180</name>
</gene>
<dbReference type="RefSeq" id="WP_281927555.1">
    <property type="nucleotide sequence ID" value="NZ_AP027142.1"/>
</dbReference>
<comment type="cofactor">
    <cofactor evidence="9">
        <name>Zn(2+)</name>
        <dbReference type="ChEBI" id="CHEBI:29105"/>
    </cofactor>
    <text evidence="9">Binds 1 zinc ion per subunit.</text>
</comment>
<feature type="binding site" evidence="9">
    <location>
        <position position="197"/>
    </location>
    <ligand>
        <name>Zn(2+)</name>
        <dbReference type="ChEBI" id="CHEBI:29105"/>
        <note>catalytic</note>
    </ligand>
</feature>
<feature type="active site" description="Proton donor/acceptor" evidence="9">
    <location>
        <position position="194"/>
    </location>
</feature>
<reference evidence="12 13" key="1">
    <citation type="journal article" date="2023" name="Int. J. Syst. Evol. Microbiol.">
        <title>Methylocystis iwaonis sp. nov., a type II methane-oxidizing bacterium from surface soil of a rice paddy field in Japan, and emended description of the genus Methylocystis (ex Whittenbury et al. 1970) Bowman et al. 1993.</title>
        <authorList>
            <person name="Kaise H."/>
            <person name="Sawadogo J.B."/>
            <person name="Alam M.S."/>
            <person name="Ueno C."/>
            <person name="Dianou D."/>
            <person name="Shinjo R."/>
            <person name="Asakawa S."/>
        </authorList>
    </citation>
    <scope>NUCLEOTIDE SEQUENCE [LARGE SCALE GENOMIC DNA]</scope>
    <source>
        <strain evidence="12 13">SS37A-Re</strain>
    </source>
</reference>
<evidence type="ECO:0000256" key="5">
    <source>
        <dbReference type="ARBA" id="ARBA00022833"/>
    </source>
</evidence>
<name>A0ABM8E8U1_9HYPH</name>
<dbReference type="HAMAP" id="MF_01924">
    <property type="entry name" value="A_A_dipeptidase"/>
    <property type="match status" value="1"/>
</dbReference>
<evidence type="ECO:0000256" key="2">
    <source>
        <dbReference type="ARBA" id="ARBA00022670"/>
    </source>
</evidence>
<evidence type="ECO:0000256" key="4">
    <source>
        <dbReference type="ARBA" id="ARBA00022801"/>
    </source>
</evidence>
<feature type="binding site" evidence="9">
    <location>
        <position position="143"/>
    </location>
    <ligand>
        <name>Zn(2+)</name>
        <dbReference type="ChEBI" id="CHEBI:29105"/>
        <note>catalytic</note>
    </ligand>
</feature>
<keyword evidence="13" id="KW-1185">Reference proteome</keyword>
<sequence length="214" mass="23553">MNKTAAFACLLSLAATTARAEPPPGFTRLADVAPDIAQDMRYAGSDNFTGHPVPGYRAPQCWLRAEAATALAAAQKEAKAQGFSLVVYDCYRPMRAVASFVDWSRNADQGTKPAYYPNLDKSQLFAQGYIAAQSTHSTGLAVDLGVVGWDFGTPFDFFDPRSWTKSKVAGDARAHRDALVALMKRHGFENYPREWWHYAFKGAGDVRAHDEEVK</sequence>
<dbReference type="InterPro" id="IPR009045">
    <property type="entry name" value="Zn_M74/Hedgehog-like"/>
</dbReference>
<dbReference type="InterPro" id="IPR000755">
    <property type="entry name" value="A_A_dipeptidase"/>
</dbReference>